<keyword evidence="4 6" id="KW-0472">Membrane</keyword>
<dbReference type="Proteomes" id="UP000631114">
    <property type="component" value="Unassembled WGS sequence"/>
</dbReference>
<evidence type="ECO:0000256" key="6">
    <source>
        <dbReference type="SAM" id="Phobius"/>
    </source>
</evidence>
<organism evidence="8 9">
    <name type="scientific">Coptis chinensis</name>
    <dbReference type="NCBI Taxonomy" id="261450"/>
    <lineage>
        <taxon>Eukaryota</taxon>
        <taxon>Viridiplantae</taxon>
        <taxon>Streptophyta</taxon>
        <taxon>Embryophyta</taxon>
        <taxon>Tracheophyta</taxon>
        <taxon>Spermatophyta</taxon>
        <taxon>Magnoliopsida</taxon>
        <taxon>Ranunculales</taxon>
        <taxon>Ranunculaceae</taxon>
        <taxon>Coptidoideae</taxon>
        <taxon>Coptis</taxon>
    </lineage>
</organism>
<dbReference type="InterPro" id="IPR004864">
    <property type="entry name" value="LEA_2"/>
</dbReference>
<evidence type="ECO:0000259" key="7">
    <source>
        <dbReference type="Pfam" id="PF03168"/>
    </source>
</evidence>
<evidence type="ECO:0000256" key="3">
    <source>
        <dbReference type="ARBA" id="ARBA00022989"/>
    </source>
</evidence>
<evidence type="ECO:0000313" key="9">
    <source>
        <dbReference type="Proteomes" id="UP000631114"/>
    </source>
</evidence>
<dbReference type="GO" id="GO:0005886">
    <property type="term" value="C:plasma membrane"/>
    <property type="evidence" value="ECO:0007669"/>
    <property type="project" value="TreeGrafter"/>
</dbReference>
<evidence type="ECO:0000256" key="5">
    <source>
        <dbReference type="SAM" id="MobiDB-lite"/>
    </source>
</evidence>
<accession>A0A835IDH0</accession>
<keyword evidence="3 6" id="KW-1133">Transmembrane helix</keyword>
<proteinExistence type="predicted"/>
<feature type="region of interest" description="Disordered" evidence="5">
    <location>
        <begin position="1"/>
        <end position="41"/>
    </location>
</feature>
<dbReference type="Pfam" id="PF03168">
    <property type="entry name" value="LEA_2"/>
    <property type="match status" value="1"/>
</dbReference>
<keyword evidence="9" id="KW-1185">Reference proteome</keyword>
<feature type="compositionally biased region" description="Pro residues" evidence="5">
    <location>
        <begin position="27"/>
        <end position="41"/>
    </location>
</feature>
<evidence type="ECO:0000256" key="2">
    <source>
        <dbReference type="ARBA" id="ARBA00022692"/>
    </source>
</evidence>
<comment type="caution">
    <text evidence="8">The sequence shown here is derived from an EMBL/GenBank/DDBJ whole genome shotgun (WGS) entry which is preliminary data.</text>
</comment>
<comment type="subcellular location">
    <subcellularLocation>
        <location evidence="1">Membrane</location>
        <topology evidence="1">Single-pass membrane protein</topology>
    </subcellularLocation>
</comment>
<dbReference type="GO" id="GO:0098542">
    <property type="term" value="P:defense response to other organism"/>
    <property type="evidence" value="ECO:0007669"/>
    <property type="project" value="InterPro"/>
</dbReference>
<dbReference type="InterPro" id="IPR044839">
    <property type="entry name" value="NDR1-like"/>
</dbReference>
<name>A0A835IDH0_9MAGN</name>
<evidence type="ECO:0000256" key="4">
    <source>
        <dbReference type="ARBA" id="ARBA00023136"/>
    </source>
</evidence>
<dbReference type="EMBL" id="JADFTS010000003">
    <property type="protein sequence ID" value="KAF9614568.1"/>
    <property type="molecule type" value="Genomic_DNA"/>
</dbReference>
<feature type="transmembrane region" description="Helical" evidence="6">
    <location>
        <begin position="56"/>
        <end position="82"/>
    </location>
</feature>
<sequence>MQNPHPSKPALQKPPGYRDHPNHHRPVPPPPPPRKPVFPPSFNPTPKRRRNYCRCFCCFLCTSLFFLILLLFIFSALFYLWFEPKLPVYHLQTIQFPRFNVTVKRDGTFLTAHTMVRFEAKNPNSKITFHYGETHVQITIGDDVELGATSAPGFTQVKGNTTLLKFDTQVSNALINDADGMSLMSDVKTKKIMVSVEVRTKFGLTLDSWHWTLGKMDVKVLCNDVTLKGLDGGVDDNPKCTINFLKWINVH</sequence>
<keyword evidence="2 6" id="KW-0812">Transmembrane</keyword>
<evidence type="ECO:0000313" key="8">
    <source>
        <dbReference type="EMBL" id="KAF9614568.1"/>
    </source>
</evidence>
<gene>
    <name evidence="8" type="ORF">IFM89_019315</name>
</gene>
<dbReference type="OrthoDB" id="777695at2759"/>
<feature type="domain" description="Late embryogenesis abundant protein LEA-2 subgroup" evidence="7">
    <location>
        <begin position="118"/>
        <end position="215"/>
    </location>
</feature>
<dbReference type="PANTHER" id="PTHR31234">
    <property type="entry name" value="LATE EMBRYOGENESIS ABUNDANT (LEA) HYDROXYPROLINE-RICH GLYCOPROTEIN FAMILY"/>
    <property type="match status" value="1"/>
</dbReference>
<evidence type="ECO:0000256" key="1">
    <source>
        <dbReference type="ARBA" id="ARBA00004167"/>
    </source>
</evidence>
<dbReference type="AlphaFoldDB" id="A0A835IDH0"/>
<dbReference type="PANTHER" id="PTHR31234:SF35">
    <property type="entry name" value="LATE EMBRYOGENESIS ABUNDANT (LEA) HYDROXYPROLINE-RICH GLYCOPROTEIN FAMILY"/>
    <property type="match status" value="1"/>
</dbReference>
<reference evidence="8 9" key="1">
    <citation type="submission" date="2020-10" db="EMBL/GenBank/DDBJ databases">
        <title>The Coptis chinensis genome and diversification of protoberbering-type alkaloids.</title>
        <authorList>
            <person name="Wang B."/>
            <person name="Shu S."/>
            <person name="Song C."/>
            <person name="Liu Y."/>
        </authorList>
    </citation>
    <scope>NUCLEOTIDE SEQUENCE [LARGE SCALE GENOMIC DNA]</scope>
    <source>
        <strain evidence="8">HL-2020</strain>
        <tissue evidence="8">Leaf</tissue>
    </source>
</reference>
<protein>
    <recommendedName>
        <fullName evidence="7">Late embryogenesis abundant protein LEA-2 subgroup domain-containing protein</fullName>
    </recommendedName>
</protein>